<accession>A0A7N2MQ92</accession>
<evidence type="ECO:0000313" key="2">
    <source>
        <dbReference type="EnsemblPlants" id="QL10p042656:mrna"/>
    </source>
</evidence>
<dbReference type="Proteomes" id="UP000594261">
    <property type="component" value="Chromosome 10"/>
</dbReference>
<protein>
    <submittedName>
        <fullName evidence="2">Uncharacterized protein</fullName>
    </submittedName>
</protein>
<keyword evidence="1" id="KW-0812">Transmembrane</keyword>
<organism evidence="2 3">
    <name type="scientific">Quercus lobata</name>
    <name type="common">Valley oak</name>
    <dbReference type="NCBI Taxonomy" id="97700"/>
    <lineage>
        <taxon>Eukaryota</taxon>
        <taxon>Viridiplantae</taxon>
        <taxon>Streptophyta</taxon>
        <taxon>Embryophyta</taxon>
        <taxon>Tracheophyta</taxon>
        <taxon>Spermatophyta</taxon>
        <taxon>Magnoliopsida</taxon>
        <taxon>eudicotyledons</taxon>
        <taxon>Gunneridae</taxon>
        <taxon>Pentapetalae</taxon>
        <taxon>rosids</taxon>
        <taxon>fabids</taxon>
        <taxon>Fagales</taxon>
        <taxon>Fagaceae</taxon>
        <taxon>Quercus</taxon>
    </lineage>
</organism>
<reference evidence="2 3" key="1">
    <citation type="journal article" date="2016" name="G3 (Bethesda)">
        <title>First Draft Assembly and Annotation of the Genome of a California Endemic Oak Quercus lobata Nee (Fagaceae).</title>
        <authorList>
            <person name="Sork V.L."/>
            <person name="Fitz-Gibbon S.T."/>
            <person name="Puiu D."/>
            <person name="Crepeau M."/>
            <person name="Gugger P.F."/>
            <person name="Sherman R."/>
            <person name="Stevens K."/>
            <person name="Langley C.H."/>
            <person name="Pellegrini M."/>
            <person name="Salzberg S.L."/>
        </authorList>
    </citation>
    <scope>NUCLEOTIDE SEQUENCE [LARGE SCALE GENOMIC DNA]</scope>
    <source>
        <strain evidence="2 3">cv. SW786</strain>
    </source>
</reference>
<keyword evidence="1" id="KW-1133">Transmembrane helix</keyword>
<dbReference type="AlphaFoldDB" id="A0A7N2MQ92"/>
<keyword evidence="1" id="KW-0472">Membrane</keyword>
<keyword evidence="3" id="KW-1185">Reference proteome</keyword>
<dbReference type="Gramene" id="QL10p042656:mrna">
    <property type="protein sequence ID" value="QL10p042656:mrna"/>
    <property type="gene ID" value="QL10p042656"/>
</dbReference>
<name>A0A7N2MQ92_QUELO</name>
<proteinExistence type="predicted"/>
<dbReference type="InParanoid" id="A0A7N2MQ92"/>
<dbReference type="EMBL" id="LRBV02000010">
    <property type="status" value="NOT_ANNOTATED_CDS"/>
    <property type="molecule type" value="Genomic_DNA"/>
</dbReference>
<reference evidence="2" key="2">
    <citation type="submission" date="2021-01" db="UniProtKB">
        <authorList>
            <consortium name="EnsemblPlants"/>
        </authorList>
    </citation>
    <scope>IDENTIFICATION</scope>
</reference>
<dbReference type="EnsemblPlants" id="QL10p042656:mrna">
    <property type="protein sequence ID" value="QL10p042656:mrna"/>
    <property type="gene ID" value="QL10p042656"/>
</dbReference>
<evidence type="ECO:0000313" key="3">
    <source>
        <dbReference type="Proteomes" id="UP000594261"/>
    </source>
</evidence>
<evidence type="ECO:0000256" key="1">
    <source>
        <dbReference type="SAM" id="Phobius"/>
    </source>
</evidence>
<feature type="transmembrane region" description="Helical" evidence="1">
    <location>
        <begin position="12"/>
        <end position="31"/>
    </location>
</feature>
<sequence length="90" mass="9918">MKAGNNHRLKGRSLSLTLVVLVITTIALWAWEKNHFANTLLLAQEWYIAPSSGKHAGHVSQSLSHFSGFVSNLSSVSIPVQDAFSDLDWN</sequence>